<dbReference type="Proteomes" id="UP001304423">
    <property type="component" value="Chromosome"/>
</dbReference>
<feature type="compositionally biased region" description="Polar residues" evidence="1">
    <location>
        <begin position="1"/>
        <end position="21"/>
    </location>
</feature>
<gene>
    <name evidence="2" type="ORF">RXA29_16275</name>
</gene>
<evidence type="ECO:0000256" key="1">
    <source>
        <dbReference type="SAM" id="MobiDB-lite"/>
    </source>
</evidence>
<name>A0AAX4EVG6_9GAMM</name>
<protein>
    <submittedName>
        <fullName evidence="2">Uncharacterized protein</fullName>
    </submittedName>
</protein>
<accession>A0AAX4EVG6</accession>
<organism evidence="2 3">
    <name type="scientific">Dickeya solani</name>
    <dbReference type="NCBI Taxonomy" id="1089444"/>
    <lineage>
        <taxon>Bacteria</taxon>
        <taxon>Pseudomonadati</taxon>
        <taxon>Pseudomonadota</taxon>
        <taxon>Gammaproteobacteria</taxon>
        <taxon>Enterobacterales</taxon>
        <taxon>Pectobacteriaceae</taxon>
        <taxon>Dickeya</taxon>
    </lineage>
</organism>
<reference evidence="2" key="1">
    <citation type="submission" date="2023-10" db="EMBL/GenBank/DDBJ databases">
        <title>Clonality and diversity in the soft rot Dickeya solani phytopathogen.</title>
        <authorList>
            <person name="Pedron J."/>
            <person name="Van Gijsegem F."/>
            <person name="Portier P."/>
            <person name="Taghouti G."/>
        </authorList>
    </citation>
    <scope>NUCLEOTIDE SEQUENCE</scope>
    <source>
        <strain evidence="2">CFBP5647</strain>
    </source>
</reference>
<proteinExistence type="predicted"/>
<dbReference type="EMBL" id="CP136339">
    <property type="protein sequence ID" value="WOA51455.1"/>
    <property type="molecule type" value="Genomic_DNA"/>
</dbReference>
<evidence type="ECO:0000313" key="2">
    <source>
        <dbReference type="EMBL" id="WOA51455.1"/>
    </source>
</evidence>
<evidence type="ECO:0000313" key="3">
    <source>
        <dbReference type="Proteomes" id="UP001304423"/>
    </source>
</evidence>
<dbReference type="AlphaFoldDB" id="A0AAX4EVG6"/>
<sequence length="267" mass="28651">MENNSLGDIAQAQSEGKTLEQNAGEYVEAENERYKKENCAGLSAEACSVKMYEERREELKETLSTGADFVPVIGDIKSFAEAQSALDYLAAAVGLIPGAGDAAGKAIKAAETALKKGELAEASKLINKASDEIQAVKPLDVGSYKELKDRAVVGDGLEHDHIPSFAALRTAKENELGRKLTPAEEKTLYQNATAVEVPKDVHRAGPTYGGKNTAAQVQQDALDLCGAVCRDTDALRTNMIERGYEPALVDDAVKKIIDRNRQTGVIK</sequence>
<feature type="region of interest" description="Disordered" evidence="1">
    <location>
        <begin position="1"/>
        <end position="24"/>
    </location>
</feature>